<evidence type="ECO:0000256" key="1">
    <source>
        <dbReference type="SAM" id="MobiDB-lite"/>
    </source>
</evidence>
<organism evidence="3 4">
    <name type="scientific">Mollisia scopiformis</name>
    <name type="common">Conifer needle endophyte fungus</name>
    <name type="synonym">Phialocephala scopiformis</name>
    <dbReference type="NCBI Taxonomy" id="149040"/>
    <lineage>
        <taxon>Eukaryota</taxon>
        <taxon>Fungi</taxon>
        <taxon>Dikarya</taxon>
        <taxon>Ascomycota</taxon>
        <taxon>Pezizomycotina</taxon>
        <taxon>Leotiomycetes</taxon>
        <taxon>Helotiales</taxon>
        <taxon>Mollisiaceae</taxon>
        <taxon>Mollisia</taxon>
    </lineage>
</organism>
<dbReference type="EMBL" id="KQ947419">
    <property type="protein sequence ID" value="KUJ14930.1"/>
    <property type="molecule type" value="Genomic_DNA"/>
</dbReference>
<dbReference type="AlphaFoldDB" id="A0A194X414"/>
<keyword evidence="4" id="KW-1185">Reference proteome</keyword>
<proteinExistence type="predicted"/>
<dbReference type="Proteomes" id="UP000070700">
    <property type="component" value="Unassembled WGS sequence"/>
</dbReference>
<feature type="region of interest" description="Disordered" evidence="1">
    <location>
        <begin position="188"/>
        <end position="212"/>
    </location>
</feature>
<accession>A0A194X414</accession>
<sequence>MTGQFTEKDPQRCAHYARFMSHLTLAEANSIFWLLFITVLILMCISSLQHHKSNAIAERDKALPKKVTSSTSHQLKNRRLRLHYLSIASLCLVLAATATVFECFALFNIEFCDGEDLMQIYWGFWSVLQVGSNIAILGVMVQFWIVLGDIETPSWAVALGTPVLVFAAIGFGGRHVFKETVGRIRRKRQGVGDEEMGRRSDNEEDQLRDDDVVGPRDEIVPEKYNGDRSLSTASTTIAKQQRVSLSAFDWRYQCWSAQHVLAA</sequence>
<feature type="transmembrane region" description="Helical" evidence="2">
    <location>
        <begin position="154"/>
        <end position="177"/>
    </location>
</feature>
<evidence type="ECO:0000313" key="4">
    <source>
        <dbReference type="Proteomes" id="UP000070700"/>
    </source>
</evidence>
<name>A0A194X414_MOLSC</name>
<keyword evidence="2" id="KW-1133">Transmembrane helix</keyword>
<evidence type="ECO:0000256" key="2">
    <source>
        <dbReference type="SAM" id="Phobius"/>
    </source>
</evidence>
<dbReference type="InParanoid" id="A0A194X414"/>
<gene>
    <name evidence="3" type="ORF">LY89DRAFT_671327</name>
</gene>
<protein>
    <submittedName>
        <fullName evidence="3">Uncharacterized protein</fullName>
    </submittedName>
</protein>
<dbReference type="GeneID" id="28822937"/>
<feature type="transmembrane region" description="Helical" evidence="2">
    <location>
        <begin position="82"/>
        <end position="107"/>
    </location>
</feature>
<feature type="transmembrane region" description="Helical" evidence="2">
    <location>
        <begin position="30"/>
        <end position="48"/>
    </location>
</feature>
<reference evidence="3 4" key="1">
    <citation type="submission" date="2015-10" db="EMBL/GenBank/DDBJ databases">
        <title>Full genome of DAOMC 229536 Phialocephala scopiformis, a fungal endophyte of spruce producing the potent anti-insectan compound rugulosin.</title>
        <authorList>
            <consortium name="DOE Joint Genome Institute"/>
            <person name="Walker A.K."/>
            <person name="Frasz S.L."/>
            <person name="Seifert K.A."/>
            <person name="Miller J.D."/>
            <person name="Mondo S.J."/>
            <person name="Labutti K."/>
            <person name="Lipzen A."/>
            <person name="Dockter R."/>
            <person name="Kennedy M."/>
            <person name="Grigoriev I.V."/>
            <person name="Spatafora J.W."/>
        </authorList>
    </citation>
    <scope>NUCLEOTIDE SEQUENCE [LARGE SCALE GENOMIC DNA]</scope>
    <source>
        <strain evidence="3 4">CBS 120377</strain>
    </source>
</reference>
<keyword evidence="2" id="KW-0812">Transmembrane</keyword>
<dbReference type="KEGG" id="psco:LY89DRAFT_671327"/>
<feature type="transmembrane region" description="Helical" evidence="2">
    <location>
        <begin position="127"/>
        <end position="147"/>
    </location>
</feature>
<keyword evidence="2" id="KW-0472">Membrane</keyword>
<dbReference type="RefSeq" id="XP_018069285.1">
    <property type="nucleotide sequence ID" value="XM_018213211.1"/>
</dbReference>
<evidence type="ECO:0000313" key="3">
    <source>
        <dbReference type="EMBL" id="KUJ14930.1"/>
    </source>
</evidence>
<dbReference type="OrthoDB" id="3537340at2759"/>